<name>A0A4Z0L9J6_9FLAO</name>
<evidence type="ECO:0000313" key="2">
    <source>
        <dbReference type="EMBL" id="TGD57859.1"/>
    </source>
</evidence>
<proteinExistence type="predicted"/>
<comment type="caution">
    <text evidence="2">The sequence shown here is derived from an EMBL/GenBank/DDBJ whole genome shotgun (WGS) entry which is preliminary data.</text>
</comment>
<dbReference type="RefSeq" id="WP_135526031.1">
    <property type="nucleotide sequence ID" value="NZ_SRLH01000004.1"/>
</dbReference>
<reference evidence="2 3" key="1">
    <citation type="submission" date="2019-04" db="EMBL/GenBank/DDBJ databases">
        <title>Flavobacterium sp. strain DS2-A Genome sequencing and assembly.</title>
        <authorList>
            <person name="Kim I."/>
        </authorList>
    </citation>
    <scope>NUCLEOTIDE SEQUENCE [LARGE SCALE GENOMIC DNA]</scope>
    <source>
        <strain evidence="2 3">DS2-A</strain>
    </source>
</reference>
<organism evidence="2 3">
    <name type="scientific">Flavobacterium humi</name>
    <dbReference type="NCBI Taxonomy" id="2562683"/>
    <lineage>
        <taxon>Bacteria</taxon>
        <taxon>Pseudomonadati</taxon>
        <taxon>Bacteroidota</taxon>
        <taxon>Flavobacteriia</taxon>
        <taxon>Flavobacteriales</taxon>
        <taxon>Flavobacteriaceae</taxon>
        <taxon>Flavobacterium</taxon>
    </lineage>
</organism>
<evidence type="ECO:0000313" key="3">
    <source>
        <dbReference type="Proteomes" id="UP000297407"/>
    </source>
</evidence>
<dbReference type="AlphaFoldDB" id="A0A4Z0L9J6"/>
<protein>
    <submittedName>
        <fullName evidence="2">Uncharacterized protein</fullName>
    </submittedName>
</protein>
<dbReference type="OrthoDB" id="1429481at2"/>
<sequence>MKNLYLLFLFTFSLSISTFAQNLKLPIPTKSFLSESKKYDNADVEYFTKYLGKGSRKILKRFDESNEICSSIYTFKNGIVVKNNSCSEAGIETQIIFKGYDKNEVVKFVEWFFKTKDNQWNKSKTKYEPFENDAGCYFEIKTTKNQIVLHYYCGC</sequence>
<keyword evidence="1" id="KW-0732">Signal</keyword>
<feature type="chain" id="PRO_5021382488" evidence="1">
    <location>
        <begin position="21"/>
        <end position="155"/>
    </location>
</feature>
<feature type="signal peptide" evidence="1">
    <location>
        <begin position="1"/>
        <end position="20"/>
    </location>
</feature>
<evidence type="ECO:0000256" key="1">
    <source>
        <dbReference type="SAM" id="SignalP"/>
    </source>
</evidence>
<dbReference type="EMBL" id="SRLH01000004">
    <property type="protein sequence ID" value="TGD57859.1"/>
    <property type="molecule type" value="Genomic_DNA"/>
</dbReference>
<dbReference type="Proteomes" id="UP000297407">
    <property type="component" value="Unassembled WGS sequence"/>
</dbReference>
<gene>
    <name evidence="2" type="ORF">E4635_07550</name>
</gene>
<keyword evidence="3" id="KW-1185">Reference proteome</keyword>
<accession>A0A4Z0L9J6</accession>